<evidence type="ECO:0000256" key="3">
    <source>
        <dbReference type="ARBA" id="ARBA00022692"/>
    </source>
</evidence>
<feature type="domain" description="ABC3 transporter permease C-terminal" evidence="7">
    <location>
        <begin position="1"/>
        <end position="92"/>
    </location>
</feature>
<sequence>RRKEFAMLRSMGMSPSGFDQMLYYECLIYGGRSIFYGTLLTFFMSFLICKVIGVGADTDFVVPCQALLLSILGVFLVVFASMVYTMCKIRKNHVIEELRRTEI</sequence>
<feature type="transmembrane region" description="Helical" evidence="6">
    <location>
        <begin position="21"/>
        <end position="48"/>
    </location>
</feature>
<proteinExistence type="predicted"/>
<name>J9CML0_9ZZZZ</name>
<keyword evidence="3 6" id="KW-0812">Transmembrane</keyword>
<gene>
    <name evidence="8" type="ORF">EVA_10554</name>
</gene>
<keyword evidence="5 6" id="KW-0472">Membrane</keyword>
<reference evidence="8" key="1">
    <citation type="journal article" date="2012" name="PLoS ONE">
        <title>Gene sets for utilization of primary and secondary nutrition supplies in the distal gut of endangered iberian lynx.</title>
        <authorList>
            <person name="Alcaide M."/>
            <person name="Messina E."/>
            <person name="Richter M."/>
            <person name="Bargiela R."/>
            <person name="Peplies J."/>
            <person name="Huws S.A."/>
            <person name="Newbold C.J."/>
            <person name="Golyshin P.N."/>
            <person name="Simon M.A."/>
            <person name="Lopez G."/>
            <person name="Yakimov M.M."/>
            <person name="Ferrer M."/>
        </authorList>
    </citation>
    <scope>NUCLEOTIDE SEQUENCE</scope>
</reference>
<accession>J9CML0</accession>
<dbReference type="AlphaFoldDB" id="J9CML0"/>
<comment type="subcellular location">
    <subcellularLocation>
        <location evidence="1">Cell membrane</location>
        <topology evidence="1">Multi-pass membrane protein</topology>
    </subcellularLocation>
</comment>
<evidence type="ECO:0000256" key="5">
    <source>
        <dbReference type="ARBA" id="ARBA00023136"/>
    </source>
</evidence>
<evidence type="ECO:0000256" key="6">
    <source>
        <dbReference type="SAM" id="Phobius"/>
    </source>
</evidence>
<comment type="caution">
    <text evidence="8">The sequence shown here is derived from an EMBL/GenBank/DDBJ whole genome shotgun (WGS) entry which is preliminary data.</text>
</comment>
<protein>
    <submittedName>
        <fullName evidence="8">Membrane protein containing DUF214</fullName>
    </submittedName>
</protein>
<feature type="transmembrane region" description="Helical" evidence="6">
    <location>
        <begin position="60"/>
        <end position="84"/>
    </location>
</feature>
<dbReference type="GO" id="GO:0005886">
    <property type="term" value="C:plasma membrane"/>
    <property type="evidence" value="ECO:0007669"/>
    <property type="project" value="UniProtKB-SubCell"/>
</dbReference>
<organism evidence="8">
    <name type="scientific">gut metagenome</name>
    <dbReference type="NCBI Taxonomy" id="749906"/>
    <lineage>
        <taxon>unclassified sequences</taxon>
        <taxon>metagenomes</taxon>
        <taxon>organismal metagenomes</taxon>
    </lineage>
</organism>
<evidence type="ECO:0000313" key="8">
    <source>
        <dbReference type="EMBL" id="EJX01341.1"/>
    </source>
</evidence>
<feature type="non-terminal residue" evidence="8">
    <location>
        <position position="1"/>
    </location>
</feature>
<dbReference type="Pfam" id="PF02687">
    <property type="entry name" value="FtsX"/>
    <property type="match status" value="1"/>
</dbReference>
<dbReference type="EMBL" id="AMCI01002989">
    <property type="protein sequence ID" value="EJX01341.1"/>
    <property type="molecule type" value="Genomic_DNA"/>
</dbReference>
<keyword evidence="2" id="KW-1003">Cell membrane</keyword>
<keyword evidence="4 6" id="KW-1133">Transmembrane helix</keyword>
<evidence type="ECO:0000256" key="2">
    <source>
        <dbReference type="ARBA" id="ARBA00022475"/>
    </source>
</evidence>
<evidence type="ECO:0000259" key="7">
    <source>
        <dbReference type="Pfam" id="PF02687"/>
    </source>
</evidence>
<dbReference type="InterPro" id="IPR003838">
    <property type="entry name" value="ABC3_permease_C"/>
</dbReference>
<evidence type="ECO:0000256" key="4">
    <source>
        <dbReference type="ARBA" id="ARBA00022989"/>
    </source>
</evidence>
<evidence type="ECO:0000256" key="1">
    <source>
        <dbReference type="ARBA" id="ARBA00004651"/>
    </source>
</evidence>